<evidence type="ECO:0000313" key="1">
    <source>
        <dbReference type="EMBL" id="GFS93416.1"/>
    </source>
</evidence>
<comment type="caution">
    <text evidence="1">The sequence shown here is derived from an EMBL/GenBank/DDBJ whole genome shotgun (WGS) entry which is preliminary data.</text>
</comment>
<protein>
    <submittedName>
        <fullName evidence="1">Uncharacterized protein</fullName>
    </submittedName>
</protein>
<reference evidence="1" key="1">
    <citation type="submission" date="2020-08" db="EMBL/GenBank/DDBJ databases">
        <title>Multicomponent nature underlies the extraordinary mechanical properties of spider dragline silk.</title>
        <authorList>
            <person name="Kono N."/>
            <person name="Nakamura H."/>
            <person name="Mori M."/>
            <person name="Yoshida Y."/>
            <person name="Ohtoshi R."/>
            <person name="Malay A.D."/>
            <person name="Moran D.A.P."/>
            <person name="Tomita M."/>
            <person name="Numata K."/>
            <person name="Arakawa K."/>
        </authorList>
    </citation>
    <scope>NUCLEOTIDE SEQUENCE</scope>
</reference>
<organism evidence="1 2">
    <name type="scientific">Nephila pilipes</name>
    <name type="common">Giant wood spider</name>
    <name type="synonym">Nephila maculata</name>
    <dbReference type="NCBI Taxonomy" id="299642"/>
    <lineage>
        <taxon>Eukaryota</taxon>
        <taxon>Metazoa</taxon>
        <taxon>Ecdysozoa</taxon>
        <taxon>Arthropoda</taxon>
        <taxon>Chelicerata</taxon>
        <taxon>Arachnida</taxon>
        <taxon>Araneae</taxon>
        <taxon>Araneomorphae</taxon>
        <taxon>Entelegynae</taxon>
        <taxon>Araneoidea</taxon>
        <taxon>Nephilidae</taxon>
        <taxon>Nephila</taxon>
    </lineage>
</organism>
<dbReference type="Proteomes" id="UP000887013">
    <property type="component" value="Unassembled WGS sequence"/>
</dbReference>
<evidence type="ECO:0000313" key="2">
    <source>
        <dbReference type="Proteomes" id="UP000887013"/>
    </source>
</evidence>
<accession>A0A8X6N4I3</accession>
<dbReference type="EMBL" id="BMAW01005292">
    <property type="protein sequence ID" value="GFS93416.1"/>
    <property type="molecule type" value="Genomic_DNA"/>
</dbReference>
<proteinExistence type="predicted"/>
<sequence>MFSVNFFRFPIPELNIMKSYAFKLLNGWHYVECFHFGSLSDQNVLIHIILSLLLCSITAERVDELKLVASEKPVLFCLVTSFTSTADKAAVLPGYVTAPQ</sequence>
<gene>
    <name evidence="1" type="ORF">NPIL_443691</name>
</gene>
<dbReference type="AlphaFoldDB" id="A0A8X6N4I3"/>
<keyword evidence="2" id="KW-1185">Reference proteome</keyword>
<name>A0A8X6N4I3_NEPPI</name>